<protein>
    <recommendedName>
        <fullName evidence="10">Polymerase nucleotidyl transferase domain-containing protein</fullName>
    </recommendedName>
</protein>
<comment type="caution">
    <text evidence="11">The sequence shown here is derived from an EMBL/GenBank/DDBJ whole genome shotgun (WGS) entry which is preliminary data.</text>
</comment>
<dbReference type="SUPFAM" id="SSF81301">
    <property type="entry name" value="Nucleotidyltransferase"/>
    <property type="match status" value="1"/>
</dbReference>
<organism evidence="11">
    <name type="scientific">Ammonifex degensii</name>
    <dbReference type="NCBI Taxonomy" id="42838"/>
    <lineage>
        <taxon>Bacteria</taxon>
        <taxon>Bacillati</taxon>
        <taxon>Bacillota</taxon>
        <taxon>Clostridia</taxon>
        <taxon>Thermoanaerobacterales</taxon>
        <taxon>Thermoanaerobacteraceae</taxon>
        <taxon>Ammonifex</taxon>
    </lineage>
</organism>
<comment type="similarity">
    <text evidence="9">Belongs to the MntA antitoxin family.</text>
</comment>
<dbReference type="GO" id="GO:0005524">
    <property type="term" value="F:ATP binding"/>
    <property type="evidence" value="ECO:0007669"/>
    <property type="project" value="UniProtKB-KW"/>
</dbReference>
<dbReference type="PANTHER" id="PTHR33571">
    <property type="entry name" value="SSL8005 PROTEIN"/>
    <property type="match status" value="1"/>
</dbReference>
<dbReference type="AlphaFoldDB" id="A0A7C2IWE4"/>
<feature type="domain" description="Polymerase nucleotidyl transferase" evidence="10">
    <location>
        <begin position="64"/>
        <end position="137"/>
    </location>
</feature>
<dbReference type="EMBL" id="DSMU01000298">
    <property type="protein sequence ID" value="HEL65960.1"/>
    <property type="molecule type" value="Genomic_DNA"/>
</dbReference>
<sequence>MVTAKFLIDTDWIVFYLRGREPYVSTLKRLQKEGLAVSVISVAELYEEWLFVEIAEIKEKALPVLRRYGVERAAVFGSHAKEEAKESSDVDFLIRYAPGARRSLLTHVRLVNDLREAVGKDVDVVTEEFLSRLLRDEVLRTAKRIL</sequence>
<dbReference type="GO" id="GO:0016779">
    <property type="term" value="F:nucleotidyltransferase activity"/>
    <property type="evidence" value="ECO:0007669"/>
    <property type="project" value="UniProtKB-KW"/>
</dbReference>
<dbReference type="CDD" id="cd05403">
    <property type="entry name" value="NT_KNTase_like"/>
    <property type="match status" value="1"/>
</dbReference>
<accession>A0A7C2IWE4</accession>
<evidence type="ECO:0000313" key="11">
    <source>
        <dbReference type="EMBL" id="HEL65960.1"/>
    </source>
</evidence>
<dbReference type="SUPFAM" id="SSF88723">
    <property type="entry name" value="PIN domain-like"/>
    <property type="match status" value="1"/>
</dbReference>
<keyword evidence="7" id="KW-0067">ATP-binding</keyword>
<evidence type="ECO:0000256" key="8">
    <source>
        <dbReference type="ARBA" id="ARBA00022842"/>
    </source>
</evidence>
<dbReference type="InterPro" id="IPR052038">
    <property type="entry name" value="Type-VII_TA_antitoxin"/>
</dbReference>
<evidence type="ECO:0000256" key="5">
    <source>
        <dbReference type="ARBA" id="ARBA00022723"/>
    </source>
</evidence>
<dbReference type="Gene3D" id="3.30.460.10">
    <property type="entry name" value="Beta Polymerase, domain 2"/>
    <property type="match status" value="1"/>
</dbReference>
<evidence type="ECO:0000256" key="4">
    <source>
        <dbReference type="ARBA" id="ARBA00022695"/>
    </source>
</evidence>
<evidence type="ECO:0000256" key="9">
    <source>
        <dbReference type="ARBA" id="ARBA00038276"/>
    </source>
</evidence>
<name>A0A7C2IWE4_9THEO</name>
<dbReference type="InterPro" id="IPR043519">
    <property type="entry name" value="NT_sf"/>
</dbReference>
<reference evidence="11" key="1">
    <citation type="journal article" date="2020" name="mSystems">
        <title>Genome- and Community-Level Interaction Insights into Carbon Utilization and Element Cycling Functions of Hydrothermarchaeota in Hydrothermal Sediment.</title>
        <authorList>
            <person name="Zhou Z."/>
            <person name="Liu Y."/>
            <person name="Xu W."/>
            <person name="Pan J."/>
            <person name="Luo Z.H."/>
            <person name="Li M."/>
        </authorList>
    </citation>
    <scope>NUCLEOTIDE SEQUENCE [LARGE SCALE GENOMIC DNA]</scope>
    <source>
        <strain evidence="11">SpSt-300</strain>
    </source>
</reference>
<evidence type="ECO:0000256" key="2">
    <source>
        <dbReference type="ARBA" id="ARBA00022649"/>
    </source>
</evidence>
<evidence type="ECO:0000256" key="6">
    <source>
        <dbReference type="ARBA" id="ARBA00022741"/>
    </source>
</evidence>
<gene>
    <name evidence="11" type="ORF">ENQ34_04710</name>
</gene>
<keyword evidence="8" id="KW-0460">Magnesium</keyword>
<keyword evidence="4" id="KW-0548">Nucleotidyltransferase</keyword>
<dbReference type="Pfam" id="PF01909">
    <property type="entry name" value="NTP_transf_2"/>
    <property type="match status" value="1"/>
</dbReference>
<evidence type="ECO:0000256" key="1">
    <source>
        <dbReference type="ARBA" id="ARBA00001946"/>
    </source>
</evidence>
<evidence type="ECO:0000259" key="10">
    <source>
        <dbReference type="Pfam" id="PF01909"/>
    </source>
</evidence>
<comment type="cofactor">
    <cofactor evidence="1">
        <name>Mg(2+)</name>
        <dbReference type="ChEBI" id="CHEBI:18420"/>
    </cofactor>
</comment>
<dbReference type="InterPro" id="IPR029060">
    <property type="entry name" value="PIN-like_dom_sf"/>
</dbReference>
<dbReference type="GO" id="GO:0046872">
    <property type="term" value="F:metal ion binding"/>
    <property type="evidence" value="ECO:0007669"/>
    <property type="project" value="UniProtKB-KW"/>
</dbReference>
<evidence type="ECO:0000256" key="7">
    <source>
        <dbReference type="ARBA" id="ARBA00022840"/>
    </source>
</evidence>
<keyword evidence="2" id="KW-1277">Toxin-antitoxin system</keyword>
<keyword evidence="5" id="KW-0479">Metal-binding</keyword>
<dbReference type="InterPro" id="IPR002934">
    <property type="entry name" value="Polymerase_NTP_transf_dom"/>
</dbReference>
<evidence type="ECO:0000256" key="3">
    <source>
        <dbReference type="ARBA" id="ARBA00022679"/>
    </source>
</evidence>
<keyword evidence="3" id="KW-0808">Transferase</keyword>
<dbReference type="PANTHER" id="PTHR33571:SF14">
    <property type="entry name" value="PROTEIN ADENYLYLTRANSFERASE MJ0435-RELATED"/>
    <property type="match status" value="1"/>
</dbReference>
<keyword evidence="6" id="KW-0547">Nucleotide-binding</keyword>
<proteinExistence type="inferred from homology"/>